<dbReference type="SUPFAM" id="SSF56954">
    <property type="entry name" value="Outer membrane efflux proteins (OEP)"/>
    <property type="match status" value="1"/>
</dbReference>
<evidence type="ECO:0000313" key="2">
    <source>
        <dbReference type="EMBL" id="MFC2992939.1"/>
    </source>
</evidence>
<evidence type="ECO:0000256" key="1">
    <source>
        <dbReference type="SAM" id="SignalP"/>
    </source>
</evidence>
<feature type="chain" id="PRO_5045848486" evidence="1">
    <location>
        <begin position="22"/>
        <end position="210"/>
    </location>
</feature>
<evidence type="ECO:0000313" key="3">
    <source>
        <dbReference type="Proteomes" id="UP001595386"/>
    </source>
</evidence>
<dbReference type="RefSeq" id="WP_379760096.1">
    <property type="nucleotide sequence ID" value="NZ_JBHRSQ010000017.1"/>
</dbReference>
<feature type="signal peptide" evidence="1">
    <location>
        <begin position="1"/>
        <end position="21"/>
    </location>
</feature>
<reference evidence="3" key="1">
    <citation type="journal article" date="2019" name="Int. J. Syst. Evol. Microbiol.">
        <title>The Global Catalogue of Microorganisms (GCM) 10K type strain sequencing project: providing services to taxonomists for standard genome sequencing and annotation.</title>
        <authorList>
            <consortium name="The Broad Institute Genomics Platform"/>
            <consortium name="The Broad Institute Genome Sequencing Center for Infectious Disease"/>
            <person name="Wu L."/>
            <person name="Ma J."/>
        </authorList>
    </citation>
    <scope>NUCLEOTIDE SEQUENCE [LARGE SCALE GENOMIC DNA]</scope>
    <source>
        <strain evidence="3">KCTC 52660</strain>
    </source>
</reference>
<dbReference type="EMBL" id="JBHRSQ010000017">
    <property type="protein sequence ID" value="MFC2992939.1"/>
    <property type="molecule type" value="Genomic_DNA"/>
</dbReference>
<protein>
    <submittedName>
        <fullName evidence="2">Uncharacterized protein</fullName>
    </submittedName>
</protein>
<dbReference type="Gene3D" id="1.20.1600.10">
    <property type="entry name" value="Outer membrane efflux proteins (OEP)"/>
    <property type="match status" value="1"/>
</dbReference>
<comment type="caution">
    <text evidence="2">The sequence shown here is derived from an EMBL/GenBank/DDBJ whole genome shotgun (WGS) entry which is preliminary data.</text>
</comment>
<proteinExistence type="predicted"/>
<dbReference type="Proteomes" id="UP001595386">
    <property type="component" value="Unassembled WGS sequence"/>
</dbReference>
<sequence>MIRCAALAAAVTLCAPSAVLAAPLDDAIALVQRAHPVLQAQQAQYRETTRQRDWSSDITLGWTQRGTAEGGAAGPNAGIRVSIPLFDRSHELRSAEARSGWMLSRDGVLTGFLASVAELEALMFERHEAERMRDFRRDRLEYQQRQVEEGIAEPDTLWPVAEAMEQADLAYAERHRRGDALRERIAREFGGGQWTTLRDLLADHANRMRP</sequence>
<accession>A0ABV7B790</accession>
<keyword evidence="3" id="KW-1185">Reference proteome</keyword>
<gene>
    <name evidence="2" type="ORF">ACFODV_12925</name>
</gene>
<keyword evidence="1" id="KW-0732">Signal</keyword>
<organism evidence="2 3">
    <name type="scientific">Halomonas tibetensis</name>
    <dbReference type="NCBI Taxonomy" id="2259590"/>
    <lineage>
        <taxon>Bacteria</taxon>
        <taxon>Pseudomonadati</taxon>
        <taxon>Pseudomonadota</taxon>
        <taxon>Gammaproteobacteria</taxon>
        <taxon>Oceanospirillales</taxon>
        <taxon>Halomonadaceae</taxon>
        <taxon>Halomonas</taxon>
    </lineage>
</organism>
<name>A0ABV7B790_9GAMM</name>